<accession>A0A383VZV4</accession>
<evidence type="ECO:0000256" key="1">
    <source>
        <dbReference type="SAM" id="Phobius"/>
    </source>
</evidence>
<proteinExistence type="predicted"/>
<dbReference type="AlphaFoldDB" id="A0A383VZV4"/>
<name>A0A383VZV4_TETOB</name>
<feature type="transmembrane region" description="Helical" evidence="1">
    <location>
        <begin position="79"/>
        <end position="105"/>
    </location>
</feature>
<evidence type="ECO:0000313" key="2">
    <source>
        <dbReference type="EMBL" id="SZX70470.1"/>
    </source>
</evidence>
<feature type="transmembrane region" description="Helical" evidence="1">
    <location>
        <begin position="125"/>
        <end position="145"/>
    </location>
</feature>
<sequence>MDALAPAALALSITFDAVATLGLVLMSYEGPLWRALLPMTGDPHTNIAAGLGDIVLLTVLRGCLVLLPLLGIPAALSWLGVSLTALAEAGMSAYLAVKAVFAYQLAHGRKFLVADTGVTYHVPTLIAAELLGVFMTWFMFALVWINRSVMLQPANSDPAVALARSVLHQQQMQQRMAVASWVASQEAPEGVGPEITAPLLAGALGAAAADAAAAEEDDLERAMFVSASSKQASFGSLVSASSQPQEL</sequence>
<keyword evidence="1" id="KW-1133">Transmembrane helix</keyword>
<keyword evidence="1" id="KW-0472">Membrane</keyword>
<protein>
    <submittedName>
        <fullName evidence="2">Uncharacterized protein</fullName>
    </submittedName>
</protein>
<keyword evidence="1" id="KW-0812">Transmembrane</keyword>
<reference evidence="2 3" key="1">
    <citation type="submission" date="2016-10" db="EMBL/GenBank/DDBJ databases">
        <authorList>
            <person name="Cai Z."/>
        </authorList>
    </citation>
    <scope>NUCLEOTIDE SEQUENCE [LARGE SCALE GENOMIC DNA]</scope>
</reference>
<keyword evidence="3" id="KW-1185">Reference proteome</keyword>
<dbReference type="EMBL" id="FNXT01000989">
    <property type="protein sequence ID" value="SZX70470.1"/>
    <property type="molecule type" value="Genomic_DNA"/>
</dbReference>
<evidence type="ECO:0000313" key="3">
    <source>
        <dbReference type="Proteomes" id="UP000256970"/>
    </source>
</evidence>
<gene>
    <name evidence="2" type="ORF">BQ4739_LOCUS10683</name>
</gene>
<organism evidence="2 3">
    <name type="scientific">Tetradesmus obliquus</name>
    <name type="common">Green alga</name>
    <name type="synonym">Acutodesmus obliquus</name>
    <dbReference type="NCBI Taxonomy" id="3088"/>
    <lineage>
        <taxon>Eukaryota</taxon>
        <taxon>Viridiplantae</taxon>
        <taxon>Chlorophyta</taxon>
        <taxon>core chlorophytes</taxon>
        <taxon>Chlorophyceae</taxon>
        <taxon>CS clade</taxon>
        <taxon>Sphaeropleales</taxon>
        <taxon>Scenedesmaceae</taxon>
        <taxon>Tetradesmus</taxon>
    </lineage>
</organism>
<dbReference type="Proteomes" id="UP000256970">
    <property type="component" value="Unassembled WGS sequence"/>
</dbReference>